<evidence type="ECO:0000313" key="1">
    <source>
        <dbReference type="EMBL" id="QRV24590.1"/>
    </source>
</evidence>
<reference evidence="1 2" key="1">
    <citation type="submission" date="2021-02" db="EMBL/GenBank/DDBJ databases">
        <title>The genome of Marinomonas foliarum JZW.</title>
        <authorList>
            <person name="Sun M."/>
        </authorList>
    </citation>
    <scope>NUCLEOTIDE SEQUENCE [LARGE SCALE GENOMIC DNA]</scope>
    <source>
        <strain evidence="1 2">JZW</strain>
    </source>
</reference>
<dbReference type="Proteomes" id="UP000644167">
    <property type="component" value="Chromosome"/>
</dbReference>
<accession>A0ABX7IQH6</accession>
<organism evidence="1 2">
    <name type="scientific">Marinomonas foliarum</name>
    <dbReference type="NCBI Taxonomy" id="491950"/>
    <lineage>
        <taxon>Bacteria</taxon>
        <taxon>Pseudomonadati</taxon>
        <taxon>Pseudomonadota</taxon>
        <taxon>Gammaproteobacteria</taxon>
        <taxon>Oceanospirillales</taxon>
        <taxon>Oceanospirillaceae</taxon>
        <taxon>Marinomonas</taxon>
    </lineage>
</organism>
<keyword evidence="2" id="KW-1185">Reference proteome</keyword>
<dbReference type="RefSeq" id="WP_205115248.1">
    <property type="nucleotide sequence ID" value="NZ_CP070273.1"/>
</dbReference>
<gene>
    <name evidence="1" type="ORF">JSY38_03370</name>
</gene>
<dbReference type="EMBL" id="CP070273">
    <property type="protein sequence ID" value="QRV24590.1"/>
    <property type="molecule type" value="Genomic_DNA"/>
</dbReference>
<protein>
    <submittedName>
        <fullName evidence="1">Uncharacterized protein</fullName>
    </submittedName>
</protein>
<proteinExistence type="predicted"/>
<evidence type="ECO:0000313" key="2">
    <source>
        <dbReference type="Proteomes" id="UP000644167"/>
    </source>
</evidence>
<sequence length="310" mass="35949">MKELRIKHFNQWPLTQEFSAEIQFKERVSSLGIEELFFPYQLPNSNDKDLHICVSYLLDAVDSLPLRPDHAFDWMWRGFEYVTSKAPGGQGNITNALRTLVCPTVMNYFSSNNQVKNAFFELTKNIPFQTCEYLLKRISQSKPFKPTAEEPNLSSYAKRVLYSNGNPPVVSSNLEEVLHLLSTFFDYKDKKERRNGASRLRKLIRLEKVKIEEVEVQLSEDDVLFFLVSGLGYAFRNDRAHAKSIAPFRSSYASVKTYAHCWFMFILFYEVTLIFLHTNKSPVLLTGNLDENLSKNNVAYRKLFGDHINK</sequence>
<name>A0ABX7IQH6_9GAMM</name>